<dbReference type="PANTHER" id="PTHR11905:SF159">
    <property type="entry name" value="ADAM METALLOPROTEASE"/>
    <property type="match status" value="1"/>
</dbReference>
<accession>A0A8H7JAA9</accession>
<evidence type="ECO:0000256" key="4">
    <source>
        <dbReference type="PROSITE-ProRule" id="PRU00276"/>
    </source>
</evidence>
<dbReference type="InterPro" id="IPR036436">
    <property type="entry name" value="Disintegrin_dom_sf"/>
</dbReference>
<evidence type="ECO:0000259" key="9">
    <source>
        <dbReference type="PROSITE" id="PS50215"/>
    </source>
</evidence>
<reference evidence="10" key="1">
    <citation type="submission" date="2018-12" db="EMBL/GenBank/DDBJ databases">
        <authorList>
            <person name="Syme R.A."/>
            <person name="Farfan-Caceres L."/>
            <person name="Lichtenzveig J."/>
        </authorList>
    </citation>
    <scope>NUCLEOTIDE SEQUENCE</scope>
    <source>
        <strain evidence="10">Al4</strain>
    </source>
</reference>
<dbReference type="InterPro" id="IPR024079">
    <property type="entry name" value="MetalloPept_cat_dom_sf"/>
</dbReference>
<dbReference type="PROSITE" id="PS50214">
    <property type="entry name" value="DISINTEGRIN_2"/>
    <property type="match status" value="1"/>
</dbReference>
<keyword evidence="1" id="KW-1015">Disulfide bond</keyword>
<keyword evidence="4" id="KW-0862">Zinc</keyword>
<dbReference type="CDD" id="cd04271">
    <property type="entry name" value="ZnMc_ADAM_fungal"/>
    <property type="match status" value="1"/>
</dbReference>
<evidence type="ECO:0000259" key="8">
    <source>
        <dbReference type="PROSITE" id="PS50214"/>
    </source>
</evidence>
<dbReference type="AlphaFoldDB" id="A0A8H7JAA9"/>
<sequence length="807" mass="86391">MHMLTTLASLLAFATWHTVAASSSHRAPLRSIFYAENADILTPNHRASAVSTFDLAFDVGPQRIRLSLEPNHDLFVDGGRITHLAADGSVARHEPIDRLQHKIFKGTAWAKRGTRWDQVGWARVGLRRDGLHPLFEGTFTLNHDHHHVKLASNYRATRLAEDPHVDVDVDDERLVVFRDSDMGMAPHEDHAELRKRAGVDGQACASDHLAFNTQPDHPVYAGMRASDMSHMTSRASMPMDALLGKRQEQIDNQPGSGGAGVNLVSTIGSTAGCPTTRKVALVGVAADCTYLQSFSRDRNQTQQNIIESINSASELFESTFQISLGLANVVITDPDCPATQQQSTPWNQACSDGVDIQDRLSLFSAWRGQQSDNYSHWTLLTTCNTGSAVGLAWLGQACVQGSQPNSGNANEQVAGANVVVRTSTEWQVIAHETGHTYGAVHDCTSTACADATTVNTQQCCPLSSGTCDAGAQYIMNPSTAQGITKFSPCSIGNICSALQRNSVASNCLTNNRGITTIGNPVCGNGIVEEGEDCDCGGTTQCGNNACCDPATCKFKNNAVCDDSNEDCCKDCQLASSTTVCRASQGPCDPQETCNATSPYCPEDRWEDAGKSCGSGLQCASGQCTSRDQQCKTLMGSYTQGNETYACDSRSCTLSCGSPEFGSGVCYGLQQNFLDGTACSGGHCKNGQCDGNVGKEIKSWIDNHLSLVIGVAAGGGGFFLLCIILCCWRSYRRRRNRAKYAANAARGPQPGHATRRRAPPPPPTGQNGGYPPQGMSQPHNAPPPYGWNGSGGVPQPPPLQHRDSVRYA</sequence>
<keyword evidence="6" id="KW-0472">Membrane</keyword>
<dbReference type="PROSITE" id="PS50215">
    <property type="entry name" value="ADAM_MEPRO"/>
    <property type="match status" value="1"/>
</dbReference>
<dbReference type="EMBL" id="RZGK01000006">
    <property type="protein sequence ID" value="KAF9698463.1"/>
    <property type="molecule type" value="Genomic_DNA"/>
</dbReference>
<dbReference type="SUPFAM" id="SSF57552">
    <property type="entry name" value="Blood coagulation inhibitor (disintegrin)"/>
    <property type="match status" value="1"/>
</dbReference>
<protein>
    <recommendedName>
        <fullName evidence="3">Disintegrin and metalloproteinase domain-containing protein B</fullName>
    </recommendedName>
</protein>
<dbReference type="GO" id="GO:0006508">
    <property type="term" value="P:proteolysis"/>
    <property type="evidence" value="ECO:0007669"/>
    <property type="project" value="InterPro"/>
</dbReference>
<name>A0A8H7JAA9_9PLEO</name>
<feature type="domain" description="Peptidase M12B" evidence="9">
    <location>
        <begin position="278"/>
        <end position="494"/>
    </location>
</feature>
<keyword evidence="6" id="KW-1133">Transmembrane helix</keyword>
<comment type="function">
    <text evidence="2">Probable zinc protease.</text>
</comment>
<dbReference type="Gene3D" id="3.40.390.10">
    <property type="entry name" value="Collagenase (Catalytic Domain)"/>
    <property type="match status" value="1"/>
</dbReference>
<keyword evidence="7" id="KW-0732">Signal</keyword>
<feature type="chain" id="PRO_5034707791" description="Disintegrin and metalloproteinase domain-containing protein B" evidence="7">
    <location>
        <begin position="22"/>
        <end position="807"/>
    </location>
</feature>
<dbReference type="InterPro" id="IPR001590">
    <property type="entry name" value="Peptidase_M12B"/>
</dbReference>
<dbReference type="PANTHER" id="PTHR11905">
    <property type="entry name" value="ADAM A DISINTEGRIN AND METALLOPROTEASE DOMAIN"/>
    <property type="match status" value="1"/>
</dbReference>
<dbReference type="InterPro" id="IPR001762">
    <property type="entry name" value="Disintegrin_dom"/>
</dbReference>
<evidence type="ECO:0000256" key="6">
    <source>
        <dbReference type="SAM" id="Phobius"/>
    </source>
</evidence>
<dbReference type="Gene3D" id="4.10.70.10">
    <property type="entry name" value="Disintegrin domain"/>
    <property type="match status" value="1"/>
</dbReference>
<dbReference type="Pfam" id="PF13688">
    <property type="entry name" value="Reprolysin_5"/>
    <property type="match status" value="1"/>
</dbReference>
<evidence type="ECO:0000256" key="2">
    <source>
        <dbReference type="ARBA" id="ARBA00056552"/>
    </source>
</evidence>
<feature type="binding site" evidence="4">
    <location>
        <position position="441"/>
    </location>
    <ligand>
        <name>Zn(2+)</name>
        <dbReference type="ChEBI" id="CHEBI:29105"/>
        <note>catalytic</note>
    </ligand>
</feature>
<evidence type="ECO:0000313" key="11">
    <source>
        <dbReference type="Proteomes" id="UP000651452"/>
    </source>
</evidence>
<dbReference type="GO" id="GO:0004222">
    <property type="term" value="F:metalloendopeptidase activity"/>
    <property type="evidence" value="ECO:0007669"/>
    <property type="project" value="InterPro"/>
</dbReference>
<feature type="binding site" evidence="4">
    <location>
        <position position="431"/>
    </location>
    <ligand>
        <name>Zn(2+)</name>
        <dbReference type="ChEBI" id="CHEBI:29105"/>
        <note>catalytic</note>
    </ligand>
</feature>
<feature type="compositionally biased region" description="Low complexity" evidence="5">
    <location>
        <begin position="740"/>
        <end position="751"/>
    </location>
</feature>
<evidence type="ECO:0000256" key="5">
    <source>
        <dbReference type="SAM" id="MobiDB-lite"/>
    </source>
</evidence>
<keyword evidence="4" id="KW-0479">Metal-binding</keyword>
<gene>
    <name evidence="10" type="ORF">EKO04_003896</name>
</gene>
<evidence type="ECO:0000313" key="10">
    <source>
        <dbReference type="EMBL" id="KAF9698463.1"/>
    </source>
</evidence>
<comment type="caution">
    <text evidence="10">The sequence shown here is derived from an EMBL/GenBank/DDBJ whole genome shotgun (WGS) entry which is preliminary data.</text>
</comment>
<dbReference type="Pfam" id="PF00200">
    <property type="entry name" value="Disintegrin"/>
    <property type="match status" value="1"/>
</dbReference>
<dbReference type="FunFam" id="4.10.70.10:FF:000003">
    <property type="entry name" value="Disintegrin and metalloproteinase domain-containing protein 17"/>
    <property type="match status" value="1"/>
</dbReference>
<evidence type="ECO:0000256" key="1">
    <source>
        <dbReference type="ARBA" id="ARBA00023157"/>
    </source>
</evidence>
<dbReference type="GO" id="GO:0046872">
    <property type="term" value="F:metal ion binding"/>
    <property type="evidence" value="ECO:0007669"/>
    <property type="project" value="UniProtKB-KW"/>
</dbReference>
<evidence type="ECO:0000256" key="7">
    <source>
        <dbReference type="SAM" id="SignalP"/>
    </source>
</evidence>
<dbReference type="Proteomes" id="UP000651452">
    <property type="component" value="Unassembled WGS sequence"/>
</dbReference>
<evidence type="ECO:0000256" key="3">
    <source>
        <dbReference type="ARBA" id="ARBA00074021"/>
    </source>
</evidence>
<feature type="binding site" evidence="4">
    <location>
        <position position="435"/>
    </location>
    <ligand>
        <name>Zn(2+)</name>
        <dbReference type="ChEBI" id="CHEBI:29105"/>
        <note>catalytic</note>
    </ligand>
</feature>
<reference evidence="10" key="2">
    <citation type="submission" date="2020-09" db="EMBL/GenBank/DDBJ databases">
        <title>Reference genome assembly for Australian Ascochyta lentis isolate Al4.</title>
        <authorList>
            <person name="Lee R.C."/>
            <person name="Farfan-Caceres L.M."/>
            <person name="Debler J.W."/>
            <person name="Williams A.H."/>
            <person name="Henares B.M."/>
        </authorList>
    </citation>
    <scope>NUCLEOTIDE SEQUENCE</scope>
    <source>
        <strain evidence="10">Al4</strain>
    </source>
</reference>
<feature type="transmembrane region" description="Helical" evidence="6">
    <location>
        <begin position="704"/>
        <end position="727"/>
    </location>
</feature>
<dbReference type="SUPFAM" id="SSF55486">
    <property type="entry name" value="Metalloproteases ('zincins'), catalytic domain"/>
    <property type="match status" value="1"/>
</dbReference>
<keyword evidence="6" id="KW-0812">Transmembrane</keyword>
<feature type="region of interest" description="Disordered" evidence="5">
    <location>
        <begin position="740"/>
        <end position="807"/>
    </location>
</feature>
<dbReference type="SMART" id="SM00050">
    <property type="entry name" value="DISIN"/>
    <property type="match status" value="1"/>
</dbReference>
<comment type="caution">
    <text evidence="4">Lacks conserved residue(s) required for the propagation of feature annotation.</text>
</comment>
<dbReference type="InterPro" id="IPR034028">
    <property type="entry name" value="ZnMc_ADAM_fungal"/>
</dbReference>
<proteinExistence type="predicted"/>
<dbReference type="OrthoDB" id="5951731at2759"/>
<organism evidence="10 11">
    <name type="scientific">Ascochyta lentis</name>
    <dbReference type="NCBI Taxonomy" id="205686"/>
    <lineage>
        <taxon>Eukaryota</taxon>
        <taxon>Fungi</taxon>
        <taxon>Dikarya</taxon>
        <taxon>Ascomycota</taxon>
        <taxon>Pezizomycotina</taxon>
        <taxon>Dothideomycetes</taxon>
        <taxon>Pleosporomycetidae</taxon>
        <taxon>Pleosporales</taxon>
        <taxon>Pleosporineae</taxon>
        <taxon>Didymellaceae</taxon>
        <taxon>Ascochyta</taxon>
    </lineage>
</organism>
<feature type="domain" description="Disintegrin" evidence="8">
    <location>
        <begin position="519"/>
        <end position="608"/>
    </location>
</feature>
<feature type="active site" evidence="4">
    <location>
        <position position="432"/>
    </location>
</feature>
<keyword evidence="11" id="KW-1185">Reference proteome</keyword>
<feature type="signal peptide" evidence="7">
    <location>
        <begin position="1"/>
        <end position="21"/>
    </location>
</feature>